<evidence type="ECO:0000256" key="1">
    <source>
        <dbReference type="SAM" id="Phobius"/>
    </source>
</evidence>
<dbReference type="STRING" id="744872.Spica_1003"/>
<evidence type="ECO:0000313" key="2">
    <source>
        <dbReference type="EMBL" id="AEJ19153.1"/>
    </source>
</evidence>
<keyword evidence="1" id="KW-1133">Transmembrane helix</keyword>
<name>F8EXC6_GRAC1</name>
<protein>
    <submittedName>
        <fullName evidence="2">Uncharacterized protein</fullName>
    </submittedName>
</protein>
<feature type="transmembrane region" description="Helical" evidence="1">
    <location>
        <begin position="21"/>
        <end position="41"/>
    </location>
</feature>
<accession>F8EXC6</accession>
<keyword evidence="1" id="KW-0472">Membrane</keyword>
<organism evidence="2 3">
    <name type="scientific">Gracilinema caldarium (strain ATCC 51460 / DSM 7334 / H1)</name>
    <name type="common">Treponema caldarium</name>
    <dbReference type="NCBI Taxonomy" id="744872"/>
    <lineage>
        <taxon>Bacteria</taxon>
        <taxon>Pseudomonadati</taxon>
        <taxon>Spirochaetota</taxon>
        <taxon>Spirochaetia</taxon>
        <taxon>Spirochaetales</taxon>
        <taxon>Breznakiellaceae</taxon>
        <taxon>Gracilinema</taxon>
    </lineage>
</organism>
<dbReference type="KEGG" id="scd:Spica_1003"/>
<dbReference type="EMBL" id="CP002868">
    <property type="protein sequence ID" value="AEJ19153.1"/>
    <property type="molecule type" value="Genomic_DNA"/>
</dbReference>
<dbReference type="AlphaFoldDB" id="F8EXC6"/>
<keyword evidence="1" id="KW-0812">Transmembrane</keyword>
<dbReference type="HOGENOM" id="CLU_621015_0_0_12"/>
<dbReference type="OrthoDB" id="9817314at2"/>
<dbReference type="Proteomes" id="UP000000503">
    <property type="component" value="Chromosome"/>
</dbReference>
<evidence type="ECO:0000313" key="3">
    <source>
        <dbReference type="Proteomes" id="UP000000503"/>
    </source>
</evidence>
<reference evidence="3" key="1">
    <citation type="journal article" date="2013" name="Stand. Genomic Sci.">
        <title>Genome sequence of the thermophilic fresh-water bacterium Spirochaeta caldaria type strain (H1(T)), reclassification of Spirochaeta caldaria, Spirochaeta stenostrepta, and Spirochaeta zuelzerae in the genus Treponema as Treponema caldaria comb. nov., Treponema stenostrepta comb. nov., and Treponema zuelzerae comb. nov., and emendation of the genus Treponema.</title>
        <authorList>
            <person name="Abt B."/>
            <person name="Goker M."/>
            <person name="Scheuner C."/>
            <person name="Han C."/>
            <person name="Lu M."/>
            <person name="Misra M."/>
            <person name="Lapidus A."/>
            <person name="Nolan M."/>
            <person name="Lucas S."/>
            <person name="Hammon N."/>
            <person name="Deshpande S."/>
            <person name="Cheng J.F."/>
            <person name="Tapia R."/>
            <person name="Goodwin L.A."/>
            <person name="Pitluck S."/>
            <person name="Liolios K."/>
            <person name="Pagani I."/>
            <person name="Ivanova N."/>
            <person name="Mavromatis K."/>
            <person name="Mikhailova N."/>
            <person name="Huntemann M."/>
            <person name="Pati A."/>
            <person name="Chen A."/>
            <person name="Palaniappan K."/>
            <person name="Land M."/>
            <person name="Hauser L."/>
            <person name="Jeffries C.D."/>
            <person name="Rohde M."/>
            <person name="Spring S."/>
            <person name="Gronow S."/>
            <person name="Detter J.C."/>
            <person name="Bristow J."/>
            <person name="Eisen J.A."/>
            <person name="Markowitz V."/>
            <person name="Hugenholtz P."/>
            <person name="Kyrpides N.C."/>
            <person name="Woyke T."/>
            <person name="Klenk H.P."/>
        </authorList>
    </citation>
    <scope>NUCLEOTIDE SEQUENCE</scope>
    <source>
        <strain evidence="3">ATCC 51460 / DSM 7334 / H1</strain>
    </source>
</reference>
<keyword evidence="3" id="KW-1185">Reference proteome</keyword>
<proteinExistence type="predicted"/>
<gene>
    <name evidence="2" type="ordered locus">Spica_1003</name>
</gene>
<sequence>MTRQTCLARILHRLAKNIFPGWFKGFLLGLLVVLPILPLFAQDPSVPLALGPIESVSLRSFVVLCSDTIESSWAASLIYSLGKLERVREVYLWPEPVPQSTAPKVLAEALRWASLKDMGFVLYVTRTAPGKPESEVASREGSFDIHYRVFRVLSAQEIMAASFTADLPTEEELRSTFWLPLVAAMDTLEAQRRAGRLTIRGVPGSKLFGFTKAPIQLDNTGEATITVEIPGTYRYRAFASGYEARSGVLTLLDSPSVLQLEQPAQSPWYFESGALMGQFGDVWIHRHIGNSIWLGLGFQQYWIGLYFPNQEDLKYTSNYTNYFVSLPLLEPGIQAGYYLSDGLSIIKPYVSGTLFLRVNTSLLQLDPVAFMAISAQTGLEYTLLTKLRPFIELGFRFYPFCDGLYLAASRGGEVRAPSTFLFSDSWYVDIPILRLGVRFNL</sequence>
<dbReference type="RefSeq" id="WP_013968464.1">
    <property type="nucleotide sequence ID" value="NC_015732.1"/>
</dbReference>